<keyword evidence="2" id="KW-0418">Kinase</keyword>
<dbReference type="InterPro" id="IPR011009">
    <property type="entry name" value="Kinase-like_dom_sf"/>
</dbReference>
<feature type="transmembrane region" description="Helical" evidence="4">
    <location>
        <begin position="6"/>
        <end position="32"/>
    </location>
</feature>
<keyword evidence="4" id="KW-1133">Transmembrane helix</keyword>
<dbReference type="Gene3D" id="3.30.200.20">
    <property type="entry name" value="Phosphorylase Kinase, domain 1"/>
    <property type="match status" value="1"/>
</dbReference>
<comment type="subcellular location">
    <subcellularLocation>
        <location evidence="1">Membrane</location>
    </subcellularLocation>
</comment>
<evidence type="ECO:0000256" key="4">
    <source>
        <dbReference type="SAM" id="Phobius"/>
    </source>
</evidence>
<evidence type="ECO:0000313" key="5">
    <source>
        <dbReference type="EMBL" id="DAD41823.1"/>
    </source>
</evidence>
<protein>
    <submittedName>
        <fullName evidence="5">Uncharacterized protein</fullName>
    </submittedName>
</protein>
<dbReference type="PANTHER" id="PTHR47985">
    <property type="entry name" value="OS07G0668900 PROTEIN"/>
    <property type="match status" value="1"/>
</dbReference>
<organism evidence="5 6">
    <name type="scientific">Nelumbo nucifera</name>
    <name type="common">Sacred lotus</name>
    <dbReference type="NCBI Taxonomy" id="4432"/>
    <lineage>
        <taxon>Eukaryota</taxon>
        <taxon>Viridiplantae</taxon>
        <taxon>Streptophyta</taxon>
        <taxon>Embryophyta</taxon>
        <taxon>Tracheophyta</taxon>
        <taxon>Spermatophyta</taxon>
        <taxon>Magnoliopsida</taxon>
        <taxon>Proteales</taxon>
        <taxon>Nelumbonaceae</taxon>
        <taxon>Nelumbo</taxon>
    </lineage>
</organism>
<name>A0A822ZB87_NELNU</name>
<dbReference type="GO" id="GO:0016020">
    <property type="term" value="C:membrane"/>
    <property type="evidence" value="ECO:0007669"/>
    <property type="project" value="UniProtKB-SubCell"/>
</dbReference>
<evidence type="ECO:0000256" key="1">
    <source>
        <dbReference type="ARBA" id="ARBA00004370"/>
    </source>
</evidence>
<evidence type="ECO:0000256" key="3">
    <source>
        <dbReference type="ARBA" id="ARBA00023136"/>
    </source>
</evidence>
<sequence length="122" mass="13602">MPITSVVMVLENLCLDLMALNVFIYCILIYLFRNSAERGRENGSSNGKGKNSGSQNCNSAYSFTFHELATATKNFKAANLIGEGGFGRVYKGRLERGHARYLTCLCLVFQSSSFLWLSLERV</sequence>
<evidence type="ECO:0000256" key="2">
    <source>
        <dbReference type="ARBA" id="ARBA00022527"/>
    </source>
</evidence>
<accession>A0A822ZB87</accession>
<dbReference type="SUPFAM" id="SSF56112">
    <property type="entry name" value="Protein kinase-like (PK-like)"/>
    <property type="match status" value="1"/>
</dbReference>
<dbReference type="GO" id="GO:0004674">
    <property type="term" value="F:protein serine/threonine kinase activity"/>
    <property type="evidence" value="ECO:0007669"/>
    <property type="project" value="UniProtKB-KW"/>
</dbReference>
<keyword evidence="4" id="KW-0812">Transmembrane</keyword>
<evidence type="ECO:0000313" key="6">
    <source>
        <dbReference type="Proteomes" id="UP000607653"/>
    </source>
</evidence>
<dbReference type="EMBL" id="DUZY01000005">
    <property type="protein sequence ID" value="DAD41823.1"/>
    <property type="molecule type" value="Genomic_DNA"/>
</dbReference>
<keyword evidence="6" id="KW-1185">Reference proteome</keyword>
<keyword evidence="2" id="KW-0808">Transferase</keyword>
<dbReference type="AlphaFoldDB" id="A0A822ZB87"/>
<dbReference type="Proteomes" id="UP000607653">
    <property type="component" value="Unassembled WGS sequence"/>
</dbReference>
<reference evidence="5 6" key="1">
    <citation type="journal article" date="2020" name="Mol. Biol. Evol.">
        <title>Distinct Expression and Methylation Patterns for Genes with Different Fates following a Single Whole-Genome Duplication in Flowering Plants.</title>
        <authorList>
            <person name="Shi T."/>
            <person name="Rahmani R.S."/>
            <person name="Gugger P.F."/>
            <person name="Wang M."/>
            <person name="Li H."/>
            <person name="Zhang Y."/>
            <person name="Li Z."/>
            <person name="Wang Q."/>
            <person name="Van de Peer Y."/>
            <person name="Marchal K."/>
            <person name="Chen J."/>
        </authorList>
    </citation>
    <scope>NUCLEOTIDE SEQUENCE [LARGE SCALE GENOMIC DNA]</scope>
    <source>
        <tissue evidence="5">Leaf</tissue>
    </source>
</reference>
<comment type="caution">
    <text evidence="5">The sequence shown here is derived from an EMBL/GenBank/DDBJ whole genome shotgun (WGS) entry which is preliminary data.</text>
</comment>
<dbReference type="PANTHER" id="PTHR47985:SF3">
    <property type="entry name" value="SERINE_THREONINE-PROTEIN KINASE PBL21-RELATED"/>
    <property type="match status" value="1"/>
</dbReference>
<keyword evidence="2" id="KW-0723">Serine/threonine-protein kinase</keyword>
<keyword evidence="3 4" id="KW-0472">Membrane</keyword>
<proteinExistence type="predicted"/>
<gene>
    <name evidence="5" type="ORF">HUJ06_016146</name>
</gene>